<evidence type="ECO:0000313" key="2">
    <source>
        <dbReference type="EMBL" id="KAJ8336909.1"/>
    </source>
</evidence>
<evidence type="ECO:0008006" key="4">
    <source>
        <dbReference type="Google" id="ProtNLM"/>
    </source>
</evidence>
<name>A0A9Q1EDP7_SYNKA</name>
<keyword evidence="3" id="KW-1185">Reference proteome</keyword>
<protein>
    <recommendedName>
        <fullName evidence="4">Cystatin domain-containing protein</fullName>
    </recommendedName>
</protein>
<dbReference type="EMBL" id="JAINUF010000019">
    <property type="protein sequence ID" value="KAJ8336909.1"/>
    <property type="molecule type" value="Genomic_DNA"/>
</dbReference>
<sequence>MCRPLLPLMLITGALLISTEGQGNYHRLSDTYKDIADQAIQHCNQNPLRNCKQPGAQHINFFQFLHRTEKNNPFYIELQLKATNCKNTGETTHKDDCQFLDWSKTVKVRSKNLSVEMLTIKE</sequence>
<comment type="caution">
    <text evidence="2">The sequence shown here is derived from an EMBL/GenBank/DDBJ whole genome shotgun (WGS) entry which is preliminary data.</text>
</comment>
<feature type="chain" id="PRO_5040205895" description="Cystatin domain-containing protein" evidence="1">
    <location>
        <begin position="22"/>
        <end position="122"/>
    </location>
</feature>
<organism evidence="2 3">
    <name type="scientific">Synaphobranchus kaupii</name>
    <name type="common">Kaup's arrowtooth eel</name>
    <dbReference type="NCBI Taxonomy" id="118154"/>
    <lineage>
        <taxon>Eukaryota</taxon>
        <taxon>Metazoa</taxon>
        <taxon>Chordata</taxon>
        <taxon>Craniata</taxon>
        <taxon>Vertebrata</taxon>
        <taxon>Euteleostomi</taxon>
        <taxon>Actinopterygii</taxon>
        <taxon>Neopterygii</taxon>
        <taxon>Teleostei</taxon>
        <taxon>Anguilliformes</taxon>
        <taxon>Synaphobranchidae</taxon>
        <taxon>Synaphobranchus</taxon>
    </lineage>
</organism>
<keyword evidence="1" id="KW-0732">Signal</keyword>
<dbReference type="Proteomes" id="UP001152622">
    <property type="component" value="Chromosome 19"/>
</dbReference>
<evidence type="ECO:0000313" key="3">
    <source>
        <dbReference type="Proteomes" id="UP001152622"/>
    </source>
</evidence>
<evidence type="ECO:0000256" key="1">
    <source>
        <dbReference type="SAM" id="SignalP"/>
    </source>
</evidence>
<accession>A0A9Q1EDP7</accession>
<reference evidence="2" key="1">
    <citation type="journal article" date="2023" name="Science">
        <title>Genome structures resolve the early diversification of teleost fishes.</title>
        <authorList>
            <person name="Parey E."/>
            <person name="Louis A."/>
            <person name="Montfort J."/>
            <person name="Bouchez O."/>
            <person name="Roques C."/>
            <person name="Iampietro C."/>
            <person name="Lluch J."/>
            <person name="Castinel A."/>
            <person name="Donnadieu C."/>
            <person name="Desvignes T."/>
            <person name="Floi Bucao C."/>
            <person name="Jouanno E."/>
            <person name="Wen M."/>
            <person name="Mejri S."/>
            <person name="Dirks R."/>
            <person name="Jansen H."/>
            <person name="Henkel C."/>
            <person name="Chen W.J."/>
            <person name="Zahm M."/>
            <person name="Cabau C."/>
            <person name="Klopp C."/>
            <person name="Thompson A.W."/>
            <person name="Robinson-Rechavi M."/>
            <person name="Braasch I."/>
            <person name="Lecointre G."/>
            <person name="Bobe J."/>
            <person name="Postlethwait J.H."/>
            <person name="Berthelot C."/>
            <person name="Roest Crollius H."/>
            <person name="Guiguen Y."/>
        </authorList>
    </citation>
    <scope>NUCLEOTIDE SEQUENCE</scope>
    <source>
        <strain evidence="2">WJC10195</strain>
    </source>
</reference>
<gene>
    <name evidence="2" type="ORF">SKAU_G00381290</name>
</gene>
<dbReference type="OrthoDB" id="8894922at2759"/>
<proteinExistence type="predicted"/>
<dbReference type="AlphaFoldDB" id="A0A9Q1EDP7"/>
<feature type="signal peptide" evidence="1">
    <location>
        <begin position="1"/>
        <end position="21"/>
    </location>
</feature>